<keyword evidence="4 12" id="KW-0349">Heme</keyword>
<dbReference type="SUPFAM" id="SSF48264">
    <property type="entry name" value="Cytochrome P450"/>
    <property type="match status" value="1"/>
</dbReference>
<evidence type="ECO:0000256" key="10">
    <source>
        <dbReference type="ARBA" id="ARBA00023033"/>
    </source>
</evidence>
<reference evidence="15" key="1">
    <citation type="journal article" date="2023" name="Plant J.">
        <title>Genome sequences and population genomics provide insights into the demographic history, inbreeding, and mutation load of two 'living fossil' tree species of Dipteronia.</title>
        <authorList>
            <person name="Feng Y."/>
            <person name="Comes H.P."/>
            <person name="Chen J."/>
            <person name="Zhu S."/>
            <person name="Lu R."/>
            <person name="Zhang X."/>
            <person name="Li P."/>
            <person name="Qiu J."/>
            <person name="Olsen K.M."/>
            <person name="Qiu Y."/>
        </authorList>
    </citation>
    <scope>NUCLEOTIDE SEQUENCE</scope>
    <source>
        <strain evidence="15">KIB01</strain>
    </source>
</reference>
<evidence type="ECO:0000256" key="9">
    <source>
        <dbReference type="ARBA" id="ARBA00023004"/>
    </source>
</evidence>
<name>A0AAD9TQS2_9ROSI</name>
<accession>A0AAD9TQS2</accession>
<dbReference type="Pfam" id="PF00067">
    <property type="entry name" value="p450"/>
    <property type="match status" value="1"/>
</dbReference>
<evidence type="ECO:0000313" key="15">
    <source>
        <dbReference type="EMBL" id="KAK2640243.1"/>
    </source>
</evidence>
<evidence type="ECO:0000256" key="7">
    <source>
        <dbReference type="ARBA" id="ARBA00022989"/>
    </source>
</evidence>
<dbReference type="PANTHER" id="PTHR47953">
    <property type="entry name" value="OS08G0105600 PROTEIN"/>
    <property type="match status" value="1"/>
</dbReference>
<dbReference type="PRINTS" id="PR00385">
    <property type="entry name" value="P450"/>
</dbReference>
<keyword evidence="8 13" id="KW-0560">Oxidoreductase</keyword>
<evidence type="ECO:0000256" key="11">
    <source>
        <dbReference type="ARBA" id="ARBA00023136"/>
    </source>
</evidence>
<keyword evidence="9 12" id="KW-0408">Iron</keyword>
<gene>
    <name evidence="15" type="ORF">Ddye_028038</name>
</gene>
<dbReference type="InterPro" id="IPR017972">
    <property type="entry name" value="Cyt_P450_CS"/>
</dbReference>
<evidence type="ECO:0000256" key="13">
    <source>
        <dbReference type="RuleBase" id="RU000461"/>
    </source>
</evidence>
<organism evidence="15 16">
    <name type="scientific">Dipteronia dyeriana</name>
    <dbReference type="NCBI Taxonomy" id="168575"/>
    <lineage>
        <taxon>Eukaryota</taxon>
        <taxon>Viridiplantae</taxon>
        <taxon>Streptophyta</taxon>
        <taxon>Embryophyta</taxon>
        <taxon>Tracheophyta</taxon>
        <taxon>Spermatophyta</taxon>
        <taxon>Magnoliopsida</taxon>
        <taxon>eudicotyledons</taxon>
        <taxon>Gunneridae</taxon>
        <taxon>Pentapetalae</taxon>
        <taxon>rosids</taxon>
        <taxon>malvids</taxon>
        <taxon>Sapindales</taxon>
        <taxon>Sapindaceae</taxon>
        <taxon>Hippocastanoideae</taxon>
        <taxon>Acereae</taxon>
        <taxon>Dipteronia</taxon>
    </lineage>
</organism>
<protein>
    <recommendedName>
        <fullName evidence="17">Cytochrome P450</fullName>
    </recommendedName>
</protein>
<dbReference type="InterPro" id="IPR052306">
    <property type="entry name" value="CYP450_71D"/>
</dbReference>
<evidence type="ECO:0000256" key="4">
    <source>
        <dbReference type="ARBA" id="ARBA00022617"/>
    </source>
</evidence>
<dbReference type="PANTHER" id="PTHR47953:SF19">
    <property type="entry name" value="OS06G0641600 PROTEIN"/>
    <property type="match status" value="1"/>
</dbReference>
<evidence type="ECO:0000256" key="1">
    <source>
        <dbReference type="ARBA" id="ARBA00001971"/>
    </source>
</evidence>
<dbReference type="InterPro" id="IPR001128">
    <property type="entry name" value="Cyt_P450"/>
</dbReference>
<keyword evidence="14" id="KW-0732">Signal</keyword>
<evidence type="ECO:0008006" key="17">
    <source>
        <dbReference type="Google" id="ProtNLM"/>
    </source>
</evidence>
<evidence type="ECO:0000256" key="6">
    <source>
        <dbReference type="ARBA" id="ARBA00022723"/>
    </source>
</evidence>
<feature type="signal peptide" evidence="14">
    <location>
        <begin position="1"/>
        <end position="29"/>
    </location>
</feature>
<dbReference type="Proteomes" id="UP001280121">
    <property type="component" value="Unassembled WGS sequence"/>
</dbReference>
<evidence type="ECO:0000256" key="5">
    <source>
        <dbReference type="ARBA" id="ARBA00022692"/>
    </source>
</evidence>
<evidence type="ECO:0000256" key="12">
    <source>
        <dbReference type="PIRSR" id="PIRSR602401-1"/>
    </source>
</evidence>
<evidence type="ECO:0000313" key="16">
    <source>
        <dbReference type="Proteomes" id="UP001280121"/>
    </source>
</evidence>
<keyword evidence="11" id="KW-0472">Membrane</keyword>
<keyword evidence="6 12" id="KW-0479">Metal-binding</keyword>
<sequence>MELEFSSCSCLLSSLLFLFLVLNIINKRSKNNGKPTHLPPGPRKLPIIGNLHNLATSSDLPHRQLRRLAGKYGPLMHLQLGELSTVVVSSAEFAKEVMKTRDLIFASRPYNLAIDIMSYNFTDIAFSPYCEYWRQLRKICVLELLSMKRVQSFRSIREEEGSNLINWIASRAGSSINLTHKIYSLSYIVVSRTAFGKECKDQELFLSILEGSSKLAGGFSIADVFPSIEGLLHWFGGIKSQLEKMHREADQIVENIINDHKMRKTATSELGKNVKNHEDLVDVLLKVQEDGDGEFRLTTDNMKAVIWDVFGAGGEASATTIDWALSELMKNPSVMTKVQAEVREVFNRNKKVDETGICEMKFLKLVIKETLRLHPPGRPLLAPRVCGEKCEIKGFDIPNKTRVFVNAWAIGRDPEYWNDPESFIPERFLDSHIDYKGNDFEYIPFGTGRRICPGMSYGLANVELPLSMLLYHFDWKLPDGIKHEDLNMTETFGIVVRRQENLYLVPHRYCPSFAA</sequence>
<comment type="subcellular location">
    <subcellularLocation>
        <location evidence="2">Membrane</location>
        <topology evidence="2">Single-pass membrane protein</topology>
    </subcellularLocation>
</comment>
<dbReference type="PROSITE" id="PS00086">
    <property type="entry name" value="CYTOCHROME_P450"/>
    <property type="match status" value="1"/>
</dbReference>
<evidence type="ECO:0000256" key="8">
    <source>
        <dbReference type="ARBA" id="ARBA00023002"/>
    </source>
</evidence>
<dbReference type="GO" id="GO:0016020">
    <property type="term" value="C:membrane"/>
    <property type="evidence" value="ECO:0007669"/>
    <property type="project" value="UniProtKB-SubCell"/>
</dbReference>
<dbReference type="GO" id="GO:0005506">
    <property type="term" value="F:iron ion binding"/>
    <property type="evidence" value="ECO:0007669"/>
    <property type="project" value="InterPro"/>
</dbReference>
<keyword evidence="5" id="KW-0812">Transmembrane</keyword>
<dbReference type="InterPro" id="IPR036396">
    <property type="entry name" value="Cyt_P450_sf"/>
</dbReference>
<comment type="similarity">
    <text evidence="3 13">Belongs to the cytochrome P450 family.</text>
</comment>
<evidence type="ECO:0000256" key="2">
    <source>
        <dbReference type="ARBA" id="ARBA00004167"/>
    </source>
</evidence>
<dbReference type="CDD" id="cd11072">
    <property type="entry name" value="CYP71-like"/>
    <property type="match status" value="1"/>
</dbReference>
<dbReference type="FunFam" id="1.10.630.10:FF:000008">
    <property type="entry name" value="Cytochrome P450 71D8"/>
    <property type="match status" value="1"/>
</dbReference>
<keyword evidence="16" id="KW-1185">Reference proteome</keyword>
<evidence type="ECO:0000256" key="14">
    <source>
        <dbReference type="SAM" id="SignalP"/>
    </source>
</evidence>
<dbReference type="GO" id="GO:0004497">
    <property type="term" value="F:monooxygenase activity"/>
    <property type="evidence" value="ECO:0007669"/>
    <property type="project" value="UniProtKB-KW"/>
</dbReference>
<dbReference type="PRINTS" id="PR00463">
    <property type="entry name" value="EP450I"/>
</dbReference>
<comment type="cofactor">
    <cofactor evidence="1 12">
        <name>heme</name>
        <dbReference type="ChEBI" id="CHEBI:30413"/>
    </cofactor>
</comment>
<comment type="caution">
    <text evidence="15">The sequence shown here is derived from an EMBL/GenBank/DDBJ whole genome shotgun (WGS) entry which is preliminary data.</text>
</comment>
<feature type="binding site" description="axial binding residue" evidence="12">
    <location>
        <position position="452"/>
    </location>
    <ligand>
        <name>heme</name>
        <dbReference type="ChEBI" id="CHEBI:30413"/>
    </ligand>
    <ligandPart>
        <name>Fe</name>
        <dbReference type="ChEBI" id="CHEBI:18248"/>
    </ligandPart>
</feature>
<dbReference type="GO" id="GO:0016705">
    <property type="term" value="F:oxidoreductase activity, acting on paired donors, with incorporation or reduction of molecular oxygen"/>
    <property type="evidence" value="ECO:0007669"/>
    <property type="project" value="InterPro"/>
</dbReference>
<dbReference type="Gene3D" id="1.10.630.10">
    <property type="entry name" value="Cytochrome P450"/>
    <property type="match status" value="1"/>
</dbReference>
<dbReference type="EMBL" id="JANJYI010000008">
    <property type="protein sequence ID" value="KAK2640243.1"/>
    <property type="molecule type" value="Genomic_DNA"/>
</dbReference>
<keyword evidence="7" id="KW-1133">Transmembrane helix</keyword>
<dbReference type="InterPro" id="IPR002401">
    <property type="entry name" value="Cyt_P450_E_grp-I"/>
</dbReference>
<dbReference type="AlphaFoldDB" id="A0AAD9TQS2"/>
<dbReference type="GO" id="GO:0020037">
    <property type="term" value="F:heme binding"/>
    <property type="evidence" value="ECO:0007669"/>
    <property type="project" value="InterPro"/>
</dbReference>
<feature type="chain" id="PRO_5042286531" description="Cytochrome P450" evidence="14">
    <location>
        <begin position="30"/>
        <end position="515"/>
    </location>
</feature>
<evidence type="ECO:0000256" key="3">
    <source>
        <dbReference type="ARBA" id="ARBA00010617"/>
    </source>
</evidence>
<keyword evidence="10 13" id="KW-0503">Monooxygenase</keyword>
<proteinExistence type="inferred from homology"/>